<evidence type="ECO:0000259" key="4">
    <source>
        <dbReference type="Pfam" id="PF13439"/>
    </source>
</evidence>
<dbReference type="Gene3D" id="3.40.50.2000">
    <property type="entry name" value="Glycogen Phosphorylase B"/>
    <property type="match status" value="2"/>
</dbReference>
<dbReference type="PANTHER" id="PTHR46401:SF2">
    <property type="entry name" value="GLYCOSYLTRANSFERASE WBBK-RELATED"/>
    <property type="match status" value="1"/>
</dbReference>
<dbReference type="RefSeq" id="WP_203668124.1">
    <property type="nucleotide sequence ID" value="NZ_BONO01000009.1"/>
</dbReference>
<evidence type="ECO:0000313" key="6">
    <source>
        <dbReference type="Proteomes" id="UP000642125"/>
    </source>
</evidence>
<dbReference type="InterPro" id="IPR028098">
    <property type="entry name" value="Glyco_trans_4-like_N"/>
</dbReference>
<dbReference type="Pfam" id="PF13439">
    <property type="entry name" value="Glyco_transf_4"/>
    <property type="match status" value="1"/>
</dbReference>
<feature type="domain" description="Glycosyltransferase subfamily 4-like N-terminal" evidence="4">
    <location>
        <begin position="15"/>
        <end position="173"/>
    </location>
</feature>
<dbReference type="InterPro" id="IPR001296">
    <property type="entry name" value="Glyco_trans_1"/>
</dbReference>
<keyword evidence="6" id="KW-1185">Reference proteome</keyword>
<evidence type="ECO:0000256" key="2">
    <source>
        <dbReference type="ARBA" id="ARBA00022679"/>
    </source>
</evidence>
<dbReference type="EMBL" id="BONO01000009">
    <property type="protein sequence ID" value="GIG36092.1"/>
    <property type="molecule type" value="Genomic_DNA"/>
</dbReference>
<dbReference type="AlphaFoldDB" id="A0A919PD98"/>
<name>A0A919PD98_9CELL</name>
<organism evidence="5 6">
    <name type="scientific">Cellulomonas pakistanensis</name>
    <dbReference type="NCBI Taxonomy" id="992287"/>
    <lineage>
        <taxon>Bacteria</taxon>
        <taxon>Bacillati</taxon>
        <taxon>Actinomycetota</taxon>
        <taxon>Actinomycetes</taxon>
        <taxon>Micrococcales</taxon>
        <taxon>Cellulomonadaceae</taxon>
        <taxon>Cellulomonas</taxon>
    </lineage>
</organism>
<proteinExistence type="predicted"/>
<dbReference type="Pfam" id="PF00534">
    <property type="entry name" value="Glycos_transf_1"/>
    <property type="match status" value="1"/>
</dbReference>
<dbReference type="PANTHER" id="PTHR46401">
    <property type="entry name" value="GLYCOSYLTRANSFERASE WBBK-RELATED"/>
    <property type="match status" value="1"/>
</dbReference>
<dbReference type="Proteomes" id="UP000642125">
    <property type="component" value="Unassembled WGS sequence"/>
</dbReference>
<gene>
    <name evidence="5" type="ORF">Cpa01nite_14730</name>
</gene>
<evidence type="ECO:0000256" key="1">
    <source>
        <dbReference type="ARBA" id="ARBA00022676"/>
    </source>
</evidence>
<dbReference type="SUPFAM" id="SSF53756">
    <property type="entry name" value="UDP-Glycosyltransferase/glycogen phosphorylase"/>
    <property type="match status" value="1"/>
</dbReference>
<sequence length="376" mass="39447">MRVLFDATAIPADRGGVGRYVDALLPALAAEGVDLRVVCQARDAEQTAALVPAADVVTVPPVLERRPARLAWEQTGLPLLARSGRAALLHSPHYTLPLAARVPVVATLHDATFFSHPQLHSPVKARFFRAWTRLAVRRAAALVVPSRATRDEVVRYAHADPARFAVAYHGVDAAVFHPVDADERARVRRAVGLGDDEPYVAFLGTLEPRKNVPALIEAWVRACAGRATPPALVLAGGAGWDTGVDAAAAAVPAGLRLLRTGYLPLGDLAGLLSGAAVLAYPSLGEGFGLPVLEAMACGAAVLTTRELSLPEVGGDAVAYTGTAAGEIAVALGALLDDDPRRRRLAEAAVERAGSFTWRAAAQAHVAAYEQALAARR</sequence>
<dbReference type="GO" id="GO:0009103">
    <property type="term" value="P:lipopolysaccharide biosynthetic process"/>
    <property type="evidence" value="ECO:0007669"/>
    <property type="project" value="TreeGrafter"/>
</dbReference>
<accession>A0A919PD98</accession>
<evidence type="ECO:0000259" key="3">
    <source>
        <dbReference type="Pfam" id="PF00534"/>
    </source>
</evidence>
<feature type="domain" description="Glycosyl transferase family 1" evidence="3">
    <location>
        <begin position="186"/>
        <end position="349"/>
    </location>
</feature>
<keyword evidence="2 5" id="KW-0808">Transferase</keyword>
<evidence type="ECO:0000313" key="5">
    <source>
        <dbReference type="EMBL" id="GIG36092.1"/>
    </source>
</evidence>
<dbReference type="CDD" id="cd03809">
    <property type="entry name" value="GT4_MtfB-like"/>
    <property type="match status" value="1"/>
</dbReference>
<reference evidence="5" key="1">
    <citation type="submission" date="2021-01" db="EMBL/GenBank/DDBJ databases">
        <title>Whole genome shotgun sequence of Cellulomonas pakistanensis NBRC 110800.</title>
        <authorList>
            <person name="Komaki H."/>
            <person name="Tamura T."/>
        </authorList>
    </citation>
    <scope>NUCLEOTIDE SEQUENCE</scope>
    <source>
        <strain evidence="5">NBRC 110800</strain>
    </source>
</reference>
<keyword evidence="1" id="KW-0328">Glycosyltransferase</keyword>
<protein>
    <submittedName>
        <fullName evidence="5">Glycosyl transferase</fullName>
    </submittedName>
</protein>
<dbReference type="GO" id="GO:0016757">
    <property type="term" value="F:glycosyltransferase activity"/>
    <property type="evidence" value="ECO:0007669"/>
    <property type="project" value="UniProtKB-KW"/>
</dbReference>
<comment type="caution">
    <text evidence="5">The sequence shown here is derived from an EMBL/GenBank/DDBJ whole genome shotgun (WGS) entry which is preliminary data.</text>
</comment>